<accession>A0ABS8P308</accession>
<organism evidence="1 2">
    <name type="scientific">Actinomycetospora endophytica</name>
    <dbReference type="NCBI Taxonomy" id="2291215"/>
    <lineage>
        <taxon>Bacteria</taxon>
        <taxon>Bacillati</taxon>
        <taxon>Actinomycetota</taxon>
        <taxon>Actinomycetes</taxon>
        <taxon>Pseudonocardiales</taxon>
        <taxon>Pseudonocardiaceae</taxon>
        <taxon>Actinomycetospora</taxon>
    </lineage>
</organism>
<evidence type="ECO:0000313" key="1">
    <source>
        <dbReference type="EMBL" id="MCD2192618.1"/>
    </source>
</evidence>
<gene>
    <name evidence="1" type="ORF">LQ327_04345</name>
</gene>
<name>A0ABS8P308_9PSEU</name>
<comment type="caution">
    <text evidence="1">The sequence shown here is derived from an EMBL/GenBank/DDBJ whole genome shotgun (WGS) entry which is preliminary data.</text>
</comment>
<dbReference type="RefSeq" id="WP_230730303.1">
    <property type="nucleotide sequence ID" value="NZ_JAJNDB010000001.1"/>
</dbReference>
<dbReference type="Proteomes" id="UP001199469">
    <property type="component" value="Unassembled WGS sequence"/>
</dbReference>
<reference evidence="1 2" key="1">
    <citation type="submission" date="2021-11" db="EMBL/GenBank/DDBJ databases">
        <title>Draft genome sequence of Actinomycetospora sp. SF1 isolated from the rhizosphere soil.</title>
        <authorList>
            <person name="Duangmal K."/>
            <person name="Chantavorakit T."/>
        </authorList>
    </citation>
    <scope>NUCLEOTIDE SEQUENCE [LARGE SCALE GENOMIC DNA]</scope>
    <source>
        <strain evidence="1 2">TBRC 5722</strain>
    </source>
</reference>
<evidence type="ECO:0000313" key="2">
    <source>
        <dbReference type="Proteomes" id="UP001199469"/>
    </source>
</evidence>
<dbReference type="EMBL" id="JAJNDB010000001">
    <property type="protein sequence ID" value="MCD2192618.1"/>
    <property type="molecule type" value="Genomic_DNA"/>
</dbReference>
<protein>
    <submittedName>
        <fullName evidence="1">Uncharacterized protein</fullName>
    </submittedName>
</protein>
<sequence>MSADACTHAGWTTRQQARLREVTTVQLQPQHLRAGRLPVVAVGELLEVAPVLYLDEVEDLRCRPPVAWEAGPFGIVGACGVIGEPRILHEEDGAVGVHILQVGDREVVLNDAGLDEPVDLEPGRRVFVEGSFYLDVDLVEATERLSIPMRGRYRLAAVRRYRARLPEPPRTEPLRGIPAPDDVDDGVFLHVADLVGPVRTQPS</sequence>
<keyword evidence="2" id="KW-1185">Reference proteome</keyword>
<proteinExistence type="predicted"/>